<dbReference type="AlphaFoldDB" id="A0A6N8TIS6"/>
<dbReference type="OrthoDB" id="7858320at2"/>
<dbReference type="EMBL" id="WUML01000033">
    <property type="protein sequence ID" value="MXO02839.1"/>
    <property type="molecule type" value="Genomic_DNA"/>
</dbReference>
<sequence>MGYPETLYFCFAATNKLTEIADGGSGMWTWIKRGLFVAVVGYGGYAAWDYYQGGFFSRPDMPEGAFSLSYKTGLRAIVVDVPDQRETRRYFGFPQEVPHYLRDVWSFCSPPSEDEQPNAEKFIADRNMPGERFEAVCRIQADKDLVIRGLITSVPRL</sequence>
<evidence type="ECO:0000313" key="2">
    <source>
        <dbReference type="Proteomes" id="UP000440304"/>
    </source>
</evidence>
<proteinExistence type="predicted"/>
<evidence type="ECO:0000313" key="1">
    <source>
        <dbReference type="EMBL" id="MXO02839.1"/>
    </source>
</evidence>
<name>A0A6N8TIS6_SHIZO</name>
<dbReference type="Proteomes" id="UP000440304">
    <property type="component" value="Unassembled WGS sequence"/>
</dbReference>
<protein>
    <submittedName>
        <fullName evidence="1">Uncharacterized protein</fullName>
    </submittedName>
</protein>
<accession>A0A6N8TIS6</accession>
<organism evidence="1 2">
    <name type="scientific">Shinella zoogloeoides</name>
    <name type="common">Crabtreella saccharophila</name>
    <dbReference type="NCBI Taxonomy" id="352475"/>
    <lineage>
        <taxon>Bacteria</taxon>
        <taxon>Pseudomonadati</taxon>
        <taxon>Pseudomonadota</taxon>
        <taxon>Alphaproteobacteria</taxon>
        <taxon>Hyphomicrobiales</taxon>
        <taxon>Rhizobiaceae</taxon>
        <taxon>Shinella</taxon>
    </lineage>
</organism>
<reference evidence="1 2" key="1">
    <citation type="submission" date="2019-12" db="EMBL/GenBank/DDBJ databases">
        <title>Shinella granuli gen. nov., sp. nov., and proposal of the reclassification of Zoogloea ramigera ATCC 19623 as Shinella zoogloeoides sp. nov.</title>
        <authorList>
            <person name="Gao J."/>
        </authorList>
    </citation>
    <scope>NUCLEOTIDE SEQUENCE [LARGE SCALE GENOMIC DNA]</scope>
    <source>
        <strain evidence="1 2">DSM 287</strain>
    </source>
</reference>
<comment type="caution">
    <text evidence="1">The sequence shown here is derived from an EMBL/GenBank/DDBJ whole genome shotgun (WGS) entry which is preliminary data.</text>
</comment>
<gene>
    <name evidence="1" type="ORF">GR156_21265</name>
</gene>
<dbReference type="RefSeq" id="WP_160788022.1">
    <property type="nucleotide sequence ID" value="NZ_CP086614.1"/>
</dbReference>